<protein>
    <recommendedName>
        <fullName evidence="1">HNH domain-containing protein</fullName>
    </recommendedName>
</protein>
<name>A0A6M7WNW4_RHILI</name>
<feature type="domain" description="HNH" evidence="1">
    <location>
        <begin position="67"/>
        <end position="99"/>
    </location>
</feature>
<dbReference type="Gene3D" id="1.10.30.50">
    <property type="match status" value="1"/>
</dbReference>
<dbReference type="AlphaFoldDB" id="A0A6M7WNW4"/>
<dbReference type="EMBL" id="CP033367">
    <property type="protein sequence ID" value="QKD04072.1"/>
    <property type="molecule type" value="Genomic_DNA"/>
</dbReference>
<reference evidence="2 3" key="1">
    <citation type="submission" date="2018-10" db="EMBL/GenBank/DDBJ databases">
        <authorList>
            <person name="Perry B.J."/>
            <person name="Sullivan J.T."/>
            <person name="Murphy R.J.T."/>
            <person name="Ramsay J.P."/>
            <person name="Ronson C.W."/>
        </authorList>
    </citation>
    <scope>NUCLEOTIDE SEQUENCE [LARGE SCALE GENOMIC DNA]</scope>
    <source>
        <strain evidence="2 3">R88b</strain>
    </source>
</reference>
<dbReference type="GO" id="GO:0004519">
    <property type="term" value="F:endonuclease activity"/>
    <property type="evidence" value="ECO:0007669"/>
    <property type="project" value="InterPro"/>
</dbReference>
<gene>
    <name evidence="2" type="ORF">EB235_23425</name>
</gene>
<evidence type="ECO:0000259" key="1">
    <source>
        <dbReference type="Pfam" id="PF01844"/>
    </source>
</evidence>
<evidence type="ECO:0000313" key="3">
    <source>
        <dbReference type="Proteomes" id="UP000503017"/>
    </source>
</evidence>
<dbReference type="Pfam" id="PF01844">
    <property type="entry name" value="HNH"/>
    <property type="match status" value="1"/>
</dbReference>
<sequence length="132" mass="15841">MLHIRFMLMKQRMCEMCKSNRLVELRTTQAVRQNWRCFYCDFPMWDGDPRAAAKRNLPEGLLNRFRCTAEHLIPRTDGGRDNLDNIVAACVFCNRTRHKMRDVLSPVAYQQRVRRRVAVRKWHPLECHRLLK</sequence>
<dbReference type="CDD" id="cd00085">
    <property type="entry name" value="HNHc"/>
    <property type="match status" value="1"/>
</dbReference>
<evidence type="ECO:0000313" key="2">
    <source>
        <dbReference type="EMBL" id="QKD04072.1"/>
    </source>
</evidence>
<dbReference type="Proteomes" id="UP000503017">
    <property type="component" value="Chromosome"/>
</dbReference>
<dbReference type="InterPro" id="IPR002711">
    <property type="entry name" value="HNH"/>
</dbReference>
<dbReference type="GO" id="GO:0003676">
    <property type="term" value="F:nucleic acid binding"/>
    <property type="evidence" value="ECO:0007669"/>
    <property type="project" value="InterPro"/>
</dbReference>
<dbReference type="InterPro" id="IPR003615">
    <property type="entry name" value="HNH_nuc"/>
</dbReference>
<accession>A0A6M7WNW4</accession>
<dbReference type="GO" id="GO:0008270">
    <property type="term" value="F:zinc ion binding"/>
    <property type="evidence" value="ECO:0007669"/>
    <property type="project" value="InterPro"/>
</dbReference>
<proteinExistence type="predicted"/>
<organism evidence="2 3">
    <name type="scientific">Mesorhizobium loti R88b</name>
    <dbReference type="NCBI Taxonomy" id="935548"/>
    <lineage>
        <taxon>Bacteria</taxon>
        <taxon>Pseudomonadati</taxon>
        <taxon>Pseudomonadota</taxon>
        <taxon>Alphaproteobacteria</taxon>
        <taxon>Hyphomicrobiales</taxon>
        <taxon>Phyllobacteriaceae</taxon>
        <taxon>Mesorhizobium</taxon>
    </lineage>
</organism>